<reference evidence="2" key="1">
    <citation type="submission" date="2021-02" db="EMBL/GenBank/DDBJ databases">
        <authorList>
            <person name="Nowell W R."/>
        </authorList>
    </citation>
    <scope>NUCLEOTIDE SEQUENCE</scope>
</reference>
<protein>
    <submittedName>
        <fullName evidence="2">Uncharacterized protein</fullName>
    </submittedName>
</protein>
<evidence type="ECO:0000256" key="1">
    <source>
        <dbReference type="SAM" id="MobiDB-lite"/>
    </source>
</evidence>
<name>A0A813MDV3_ADIRI</name>
<comment type="caution">
    <text evidence="2">The sequence shown here is derived from an EMBL/GenBank/DDBJ whole genome shotgun (WGS) entry which is preliminary data.</text>
</comment>
<evidence type="ECO:0000313" key="3">
    <source>
        <dbReference type="Proteomes" id="UP000663852"/>
    </source>
</evidence>
<organism evidence="2 3">
    <name type="scientific">Adineta ricciae</name>
    <name type="common">Rotifer</name>
    <dbReference type="NCBI Taxonomy" id="249248"/>
    <lineage>
        <taxon>Eukaryota</taxon>
        <taxon>Metazoa</taxon>
        <taxon>Spiralia</taxon>
        <taxon>Gnathifera</taxon>
        <taxon>Rotifera</taxon>
        <taxon>Eurotatoria</taxon>
        <taxon>Bdelloidea</taxon>
        <taxon>Adinetida</taxon>
        <taxon>Adinetidae</taxon>
        <taxon>Adineta</taxon>
    </lineage>
</organism>
<gene>
    <name evidence="2" type="ORF">EDS130_LOCUS47</name>
</gene>
<evidence type="ECO:0000313" key="2">
    <source>
        <dbReference type="EMBL" id="CAF0719061.1"/>
    </source>
</evidence>
<feature type="region of interest" description="Disordered" evidence="1">
    <location>
        <begin position="74"/>
        <end position="110"/>
    </location>
</feature>
<dbReference type="EMBL" id="CAJNOJ010000001">
    <property type="protein sequence ID" value="CAF0719061.1"/>
    <property type="molecule type" value="Genomic_DNA"/>
</dbReference>
<dbReference type="AlphaFoldDB" id="A0A813MDV3"/>
<feature type="compositionally biased region" description="Low complexity" evidence="1">
    <location>
        <begin position="78"/>
        <end position="96"/>
    </location>
</feature>
<dbReference type="Proteomes" id="UP000663852">
    <property type="component" value="Unassembled WGS sequence"/>
</dbReference>
<proteinExistence type="predicted"/>
<sequence length="139" mass="15191">MKSPEYHGTGRFRAGLSSLGFVEESCGALSKMGYQLNASTQMKLNHNLKTIVQNTLISCTNMIEILNIKGKVKKQRQSRSTSKTSRIRKTASSTIIPLSTDTTTSRAAENTVQTSNSLTSLTSMLNSINDQLFNVDVSV</sequence>
<feature type="compositionally biased region" description="Polar residues" evidence="1">
    <location>
        <begin position="97"/>
        <end position="110"/>
    </location>
</feature>
<accession>A0A813MDV3</accession>